<dbReference type="AlphaFoldDB" id="A0A5C8PEX2"/>
<keyword evidence="2" id="KW-0479">Metal-binding</keyword>
<evidence type="ECO:0000256" key="2">
    <source>
        <dbReference type="RuleBase" id="RU362039"/>
    </source>
</evidence>
<sequence length="162" mass="17425">MMIGVISDTHGLLRPEAIERLADVQHIIHAGDIGRPEVIAALRKLAPTTAIRGNVDRGAWATGYPDTALVKLGRWSIYVLHNVNELDIDPVAHGIHVVVSGHSHRPKVATVDGVLYLNPGSAGPRRFTLPIALATAELAGDTLRPRIHELGGMPQRLLSSRA</sequence>
<dbReference type="RefSeq" id="WP_147850281.1">
    <property type="nucleotide sequence ID" value="NZ_VDUZ01000038.1"/>
</dbReference>
<accession>A0A5C8PEX2</accession>
<dbReference type="InterPro" id="IPR024654">
    <property type="entry name" value="Calcineurin-like_PHP_lpxH"/>
</dbReference>
<dbReference type="InterPro" id="IPR029052">
    <property type="entry name" value="Metallo-depent_PP-like"/>
</dbReference>
<proteinExistence type="inferred from homology"/>
<dbReference type="Proteomes" id="UP000321638">
    <property type="component" value="Unassembled WGS sequence"/>
</dbReference>
<dbReference type="GO" id="GO:0016787">
    <property type="term" value="F:hydrolase activity"/>
    <property type="evidence" value="ECO:0007669"/>
    <property type="project" value="UniProtKB-UniRule"/>
</dbReference>
<dbReference type="Pfam" id="PF12850">
    <property type="entry name" value="Metallophos_2"/>
    <property type="match status" value="1"/>
</dbReference>
<dbReference type="NCBIfam" id="TIGR00040">
    <property type="entry name" value="yfcE"/>
    <property type="match status" value="1"/>
</dbReference>
<dbReference type="EC" id="3.1.4.-" evidence="2"/>
<protein>
    <recommendedName>
        <fullName evidence="2">Phosphoesterase</fullName>
        <ecNumber evidence="2">3.1.4.-</ecNumber>
    </recommendedName>
</protein>
<dbReference type="OrthoDB" id="9785951at2"/>
<dbReference type="GO" id="GO:0046872">
    <property type="term" value="F:metal ion binding"/>
    <property type="evidence" value="ECO:0007669"/>
    <property type="project" value="UniProtKB-KW"/>
</dbReference>
<evidence type="ECO:0000259" key="3">
    <source>
        <dbReference type="Pfam" id="PF12850"/>
    </source>
</evidence>
<reference evidence="4 5" key="1">
    <citation type="submission" date="2019-06" db="EMBL/GenBank/DDBJ databases">
        <title>New taxonomy in bacterial strain CC-CFT640, isolated from vineyard.</title>
        <authorList>
            <person name="Lin S.-Y."/>
            <person name="Tsai C.-F."/>
            <person name="Young C.-C."/>
        </authorList>
    </citation>
    <scope>NUCLEOTIDE SEQUENCE [LARGE SCALE GENOMIC DNA]</scope>
    <source>
        <strain evidence="4 5">CC-CFT640</strain>
    </source>
</reference>
<gene>
    <name evidence="4" type="ORF">FHP25_27925</name>
</gene>
<dbReference type="InterPro" id="IPR000979">
    <property type="entry name" value="Phosphodiesterase_MJ0936/Vps29"/>
</dbReference>
<evidence type="ECO:0000313" key="5">
    <source>
        <dbReference type="Proteomes" id="UP000321638"/>
    </source>
</evidence>
<evidence type="ECO:0000313" key="4">
    <source>
        <dbReference type="EMBL" id="TXL71873.1"/>
    </source>
</evidence>
<feature type="domain" description="Calcineurin-like phosphoesterase" evidence="3">
    <location>
        <begin position="1"/>
        <end position="138"/>
    </location>
</feature>
<name>A0A5C8PEX2_9HYPH</name>
<comment type="caution">
    <text evidence="4">The sequence shown here is derived from an EMBL/GenBank/DDBJ whole genome shotgun (WGS) entry which is preliminary data.</text>
</comment>
<dbReference type="PANTHER" id="PTHR11124">
    <property type="entry name" value="VACUOLAR SORTING PROTEIN VPS29"/>
    <property type="match status" value="1"/>
</dbReference>
<comment type="cofactor">
    <cofactor evidence="2">
        <name>a divalent metal cation</name>
        <dbReference type="ChEBI" id="CHEBI:60240"/>
    </cofactor>
</comment>
<comment type="similarity">
    <text evidence="1 2">Belongs to the metallophosphoesterase superfamily. YfcE family.</text>
</comment>
<dbReference type="SUPFAM" id="SSF56300">
    <property type="entry name" value="Metallo-dependent phosphatases"/>
    <property type="match status" value="1"/>
</dbReference>
<dbReference type="Gene3D" id="3.60.21.10">
    <property type="match status" value="1"/>
</dbReference>
<dbReference type="EMBL" id="VDUZ01000038">
    <property type="protein sequence ID" value="TXL71873.1"/>
    <property type="molecule type" value="Genomic_DNA"/>
</dbReference>
<evidence type="ECO:0000256" key="1">
    <source>
        <dbReference type="ARBA" id="ARBA00008950"/>
    </source>
</evidence>
<keyword evidence="5" id="KW-1185">Reference proteome</keyword>
<organism evidence="4 5">
    <name type="scientific">Vineibacter terrae</name>
    <dbReference type="NCBI Taxonomy" id="2586908"/>
    <lineage>
        <taxon>Bacteria</taxon>
        <taxon>Pseudomonadati</taxon>
        <taxon>Pseudomonadota</taxon>
        <taxon>Alphaproteobacteria</taxon>
        <taxon>Hyphomicrobiales</taxon>
        <taxon>Vineibacter</taxon>
    </lineage>
</organism>